<dbReference type="Proteomes" id="UP000216063">
    <property type="component" value="Unassembled WGS sequence"/>
</dbReference>
<reference evidence="2 3" key="1">
    <citation type="submission" date="2017-07" db="EMBL/GenBank/DDBJ databases">
        <title>The new phylogeny of genus Mycobacterium.</title>
        <authorList>
            <person name="Tortoli E."/>
            <person name="Trovato A."/>
            <person name="Cirillo D.M."/>
        </authorList>
    </citation>
    <scope>NUCLEOTIDE SEQUENCE [LARGE SCALE GENOMIC DNA]</scope>
    <source>
        <strain evidence="2 3">ATCC 33027</strain>
    </source>
</reference>
<feature type="region of interest" description="Disordered" evidence="1">
    <location>
        <begin position="1"/>
        <end position="65"/>
    </location>
</feature>
<feature type="compositionally biased region" description="Low complexity" evidence="1">
    <location>
        <begin position="23"/>
        <end position="40"/>
    </location>
</feature>
<dbReference type="EMBL" id="NOZR01000002">
    <property type="protein sequence ID" value="OYN82218.1"/>
    <property type="molecule type" value="Genomic_DNA"/>
</dbReference>
<feature type="compositionally biased region" description="Low complexity" evidence="1">
    <location>
        <begin position="1"/>
        <end position="14"/>
    </location>
</feature>
<protein>
    <submittedName>
        <fullName evidence="2">Uncharacterized protein</fullName>
    </submittedName>
</protein>
<evidence type="ECO:0000313" key="3">
    <source>
        <dbReference type="Proteomes" id="UP000216063"/>
    </source>
</evidence>
<proteinExistence type="predicted"/>
<name>A0A255DS44_9MYCO</name>
<gene>
    <name evidence="2" type="ORF">CG716_02785</name>
</gene>
<evidence type="ECO:0000256" key="1">
    <source>
        <dbReference type="SAM" id="MobiDB-lite"/>
    </source>
</evidence>
<sequence>MRGRPACPAESDAPAADDESGEPDPVASADATAGDQTAAAPRPRATVSPEIATPTGVVGTHRSAARTAARNAASLFAR</sequence>
<accession>A0A255DS44</accession>
<organism evidence="2 3">
    <name type="scientific">Mycolicibacterium sphagni</name>
    <dbReference type="NCBI Taxonomy" id="1786"/>
    <lineage>
        <taxon>Bacteria</taxon>
        <taxon>Bacillati</taxon>
        <taxon>Actinomycetota</taxon>
        <taxon>Actinomycetes</taxon>
        <taxon>Mycobacteriales</taxon>
        <taxon>Mycobacteriaceae</taxon>
        <taxon>Mycolicibacterium</taxon>
    </lineage>
</organism>
<comment type="caution">
    <text evidence="2">The sequence shown here is derived from an EMBL/GenBank/DDBJ whole genome shotgun (WGS) entry which is preliminary data.</text>
</comment>
<dbReference type="AlphaFoldDB" id="A0A255DS44"/>
<evidence type="ECO:0000313" key="2">
    <source>
        <dbReference type="EMBL" id="OYN82218.1"/>
    </source>
</evidence>
<keyword evidence="3" id="KW-1185">Reference proteome</keyword>